<evidence type="ECO:0000256" key="2">
    <source>
        <dbReference type="ARBA" id="ARBA00022801"/>
    </source>
</evidence>
<evidence type="ECO:0000313" key="3">
    <source>
        <dbReference type="EMBL" id="QDV35876.1"/>
    </source>
</evidence>
<proteinExistence type="predicted"/>
<sequence>MPANPLILPVALWCALAPVPQAEEPEAGREYLLERIGDAAVVQIYADGFEGLPLEEKLLAWHLYQAALAGRDIYYDQRSAHALEMRAVLEAVLTHGAHVEADTLAEIRRYTKLFWINSGPYNHLTARKFVLECPPDAFLAAVNAAAEDGAEFPTGPGESLDAMVGRLGPMFFDPAFEPIVTNKSPGPGGDILLDSANNLYVDVSSKDLAGFEEAYPLNSRLVKRPDGTLVEEPYRIGGRYSEQIRRIIEHLKDASAVAPGPTAEALLALVTYYESGTVEDRKAYDIAWVRDADASVDTINGFTEVYMDARGVKGSWESAVFYVNEEKTADIKKIAAEAQWFEDRMPWAPDYRKPDVQGITANAIEVVIETGDCGPVTPIGINLPNDQEVREQYGSKSVSLSNVIEAYAESTPTAFHAEFSWTGEEAARAEEWGGLSKELLVNMHEVIGHASGRVSDALEGQPQDAIKEYYSALEEGRADLIALYFMADPRLAELGLVAAEDQPEMARAAFEDYTRNALVQLRRVPEGAQIEEDHMRNRQMVVRWLIDNTEAIEVRERDGKTYYVMVDPEAFRAGVGTLLAEVQRIKSEGDYAAAKALFDTYGITFDPDLRDQVVSRVEALDLPSYTGFVMPRLEPEYGDDGEIVDVAISYPRDLEAQMLEYSSFGSE</sequence>
<dbReference type="GO" id="GO:0046872">
    <property type="term" value="F:metal ion binding"/>
    <property type="evidence" value="ECO:0007669"/>
    <property type="project" value="UniProtKB-KW"/>
</dbReference>
<keyword evidence="2" id="KW-0378">Hydrolase</keyword>
<name>A0A518H4V0_9BACT</name>
<dbReference type="Pfam" id="PF03571">
    <property type="entry name" value="Peptidase_M49"/>
    <property type="match status" value="2"/>
</dbReference>
<dbReference type="KEGG" id="tpla:ElP_37840"/>
<protein>
    <submittedName>
        <fullName evidence="3">Peptidase family M49</fullName>
    </submittedName>
</protein>
<evidence type="ECO:0000313" key="4">
    <source>
        <dbReference type="Proteomes" id="UP000317835"/>
    </source>
</evidence>
<dbReference type="AlphaFoldDB" id="A0A518H4V0"/>
<keyword evidence="1" id="KW-0479">Metal-binding</keyword>
<dbReference type="PANTHER" id="PTHR23422">
    <property type="entry name" value="DIPEPTIDYL PEPTIDASE III-RELATED"/>
    <property type="match status" value="1"/>
</dbReference>
<dbReference type="RefSeq" id="WP_145271764.1">
    <property type="nucleotide sequence ID" value="NZ_CP036426.1"/>
</dbReference>
<dbReference type="EMBL" id="CP036426">
    <property type="protein sequence ID" value="QDV35876.1"/>
    <property type="molecule type" value="Genomic_DNA"/>
</dbReference>
<dbReference type="OrthoDB" id="9812747at2"/>
<dbReference type="Gene3D" id="3.30.540.30">
    <property type="match status" value="2"/>
</dbReference>
<dbReference type="Proteomes" id="UP000317835">
    <property type="component" value="Chromosome"/>
</dbReference>
<dbReference type="GO" id="GO:0016787">
    <property type="term" value="F:hydrolase activity"/>
    <property type="evidence" value="ECO:0007669"/>
    <property type="project" value="UniProtKB-KW"/>
</dbReference>
<organism evidence="3 4">
    <name type="scientific">Tautonia plasticadhaerens</name>
    <dbReference type="NCBI Taxonomy" id="2527974"/>
    <lineage>
        <taxon>Bacteria</taxon>
        <taxon>Pseudomonadati</taxon>
        <taxon>Planctomycetota</taxon>
        <taxon>Planctomycetia</taxon>
        <taxon>Isosphaerales</taxon>
        <taxon>Isosphaeraceae</taxon>
        <taxon>Tautonia</taxon>
    </lineage>
</organism>
<dbReference type="InterPro" id="IPR039461">
    <property type="entry name" value="Peptidase_M49"/>
</dbReference>
<gene>
    <name evidence="3" type="ORF">ElP_37840</name>
</gene>
<keyword evidence="4" id="KW-1185">Reference proteome</keyword>
<accession>A0A518H4V0</accession>
<reference evidence="3 4" key="1">
    <citation type="submission" date="2019-02" db="EMBL/GenBank/DDBJ databases">
        <title>Deep-cultivation of Planctomycetes and their phenomic and genomic characterization uncovers novel biology.</title>
        <authorList>
            <person name="Wiegand S."/>
            <person name="Jogler M."/>
            <person name="Boedeker C."/>
            <person name="Pinto D."/>
            <person name="Vollmers J."/>
            <person name="Rivas-Marin E."/>
            <person name="Kohn T."/>
            <person name="Peeters S.H."/>
            <person name="Heuer A."/>
            <person name="Rast P."/>
            <person name="Oberbeckmann S."/>
            <person name="Bunk B."/>
            <person name="Jeske O."/>
            <person name="Meyerdierks A."/>
            <person name="Storesund J.E."/>
            <person name="Kallscheuer N."/>
            <person name="Luecker S."/>
            <person name="Lage O.M."/>
            <person name="Pohl T."/>
            <person name="Merkel B.J."/>
            <person name="Hornburger P."/>
            <person name="Mueller R.-W."/>
            <person name="Bruemmer F."/>
            <person name="Labrenz M."/>
            <person name="Spormann A.M."/>
            <person name="Op den Camp H."/>
            <person name="Overmann J."/>
            <person name="Amann R."/>
            <person name="Jetten M.S.M."/>
            <person name="Mascher T."/>
            <person name="Medema M.H."/>
            <person name="Devos D.P."/>
            <person name="Kaster A.-K."/>
            <person name="Ovreas L."/>
            <person name="Rohde M."/>
            <person name="Galperin M.Y."/>
            <person name="Jogler C."/>
        </authorList>
    </citation>
    <scope>NUCLEOTIDE SEQUENCE [LARGE SCALE GENOMIC DNA]</scope>
    <source>
        <strain evidence="3 4">ElP</strain>
    </source>
</reference>
<dbReference type="PANTHER" id="PTHR23422:SF11">
    <property type="entry name" value="DIPEPTIDYL PEPTIDASE 3"/>
    <property type="match status" value="1"/>
</dbReference>
<evidence type="ECO:0000256" key="1">
    <source>
        <dbReference type="ARBA" id="ARBA00022723"/>
    </source>
</evidence>